<reference evidence="1" key="1">
    <citation type="journal article" date="2019" name="bioRxiv">
        <title>The Genome of the Zebra Mussel, Dreissena polymorpha: A Resource for Invasive Species Research.</title>
        <authorList>
            <person name="McCartney M.A."/>
            <person name="Auch B."/>
            <person name="Kono T."/>
            <person name="Mallez S."/>
            <person name="Zhang Y."/>
            <person name="Obille A."/>
            <person name="Becker A."/>
            <person name="Abrahante J.E."/>
            <person name="Garbe J."/>
            <person name="Badalamenti J.P."/>
            <person name="Herman A."/>
            <person name="Mangelson H."/>
            <person name="Liachko I."/>
            <person name="Sullivan S."/>
            <person name="Sone E.D."/>
            <person name="Koren S."/>
            <person name="Silverstein K.A.T."/>
            <person name="Beckman K.B."/>
            <person name="Gohl D.M."/>
        </authorList>
    </citation>
    <scope>NUCLEOTIDE SEQUENCE</scope>
    <source>
        <strain evidence="1">Duluth1</strain>
        <tissue evidence="1">Whole animal</tissue>
    </source>
</reference>
<name>A0A9D4DBM8_DREPO</name>
<keyword evidence="2" id="KW-1185">Reference proteome</keyword>
<gene>
    <name evidence="1" type="ORF">DPMN_047552</name>
</gene>
<organism evidence="1 2">
    <name type="scientific">Dreissena polymorpha</name>
    <name type="common">Zebra mussel</name>
    <name type="synonym">Mytilus polymorpha</name>
    <dbReference type="NCBI Taxonomy" id="45954"/>
    <lineage>
        <taxon>Eukaryota</taxon>
        <taxon>Metazoa</taxon>
        <taxon>Spiralia</taxon>
        <taxon>Lophotrochozoa</taxon>
        <taxon>Mollusca</taxon>
        <taxon>Bivalvia</taxon>
        <taxon>Autobranchia</taxon>
        <taxon>Heteroconchia</taxon>
        <taxon>Euheterodonta</taxon>
        <taxon>Imparidentia</taxon>
        <taxon>Neoheterodontei</taxon>
        <taxon>Myida</taxon>
        <taxon>Dreissenoidea</taxon>
        <taxon>Dreissenidae</taxon>
        <taxon>Dreissena</taxon>
    </lineage>
</organism>
<accession>A0A9D4DBM8</accession>
<protein>
    <submittedName>
        <fullName evidence="1">Uncharacterized protein</fullName>
    </submittedName>
</protein>
<evidence type="ECO:0000313" key="2">
    <source>
        <dbReference type="Proteomes" id="UP000828390"/>
    </source>
</evidence>
<comment type="caution">
    <text evidence="1">The sequence shown here is derived from an EMBL/GenBank/DDBJ whole genome shotgun (WGS) entry which is preliminary data.</text>
</comment>
<reference evidence="1" key="2">
    <citation type="submission" date="2020-11" db="EMBL/GenBank/DDBJ databases">
        <authorList>
            <person name="McCartney M.A."/>
            <person name="Auch B."/>
            <person name="Kono T."/>
            <person name="Mallez S."/>
            <person name="Becker A."/>
            <person name="Gohl D.M."/>
            <person name="Silverstein K.A.T."/>
            <person name="Koren S."/>
            <person name="Bechman K.B."/>
            <person name="Herman A."/>
            <person name="Abrahante J.E."/>
            <person name="Garbe J."/>
        </authorList>
    </citation>
    <scope>NUCLEOTIDE SEQUENCE</scope>
    <source>
        <strain evidence="1">Duluth1</strain>
        <tissue evidence="1">Whole animal</tissue>
    </source>
</reference>
<dbReference type="EMBL" id="JAIWYP010000011">
    <property type="protein sequence ID" value="KAH3740838.1"/>
    <property type="molecule type" value="Genomic_DNA"/>
</dbReference>
<dbReference type="Proteomes" id="UP000828390">
    <property type="component" value="Unassembled WGS sequence"/>
</dbReference>
<proteinExistence type="predicted"/>
<dbReference type="AlphaFoldDB" id="A0A9D4DBM8"/>
<evidence type="ECO:0000313" key="1">
    <source>
        <dbReference type="EMBL" id="KAH3740838.1"/>
    </source>
</evidence>
<sequence length="69" mass="7930">MMDFWNLMFCRVHPLIKEDISGSQMEDIVTLAQDDSGALYQVKPDTKDILQSINRMIRGRSACLCEHLT</sequence>